<protein>
    <submittedName>
        <fullName evidence="2">Damage-inducible protein DinB</fullName>
    </submittedName>
</protein>
<dbReference type="Gene3D" id="1.20.120.450">
    <property type="entry name" value="dinb family like domain"/>
    <property type="match status" value="1"/>
</dbReference>
<sequence length="164" mass="19318">MFPKLDEIRKNLLKSVECLSDEALNKKVDEEKWSISQILYHLYEVENLAVSTLESGLEHGDEQVVERDLQFVVDRSRKVKLPDDPPNDFKTKDELKALLEKSRKNLHAFLEKTDMQTLKEKSAAHLVFGKISLKNMVEFVYLHEQRHLEQIEEMKEELNYGLYK</sequence>
<gene>
    <name evidence="2" type="ORF">J2S13_002502</name>
</gene>
<proteinExistence type="predicted"/>
<dbReference type="EMBL" id="JAUSUC010000035">
    <property type="protein sequence ID" value="MDQ0216080.1"/>
    <property type="molecule type" value="Genomic_DNA"/>
</dbReference>
<accession>A0AAJ1T7N7</accession>
<name>A0AAJ1T7N7_9BACI</name>
<evidence type="ECO:0000313" key="2">
    <source>
        <dbReference type="EMBL" id="MDQ0216080.1"/>
    </source>
</evidence>
<dbReference type="Pfam" id="PF12867">
    <property type="entry name" value="DinB_2"/>
    <property type="match status" value="1"/>
</dbReference>
<evidence type="ECO:0000313" key="3">
    <source>
        <dbReference type="Proteomes" id="UP001237207"/>
    </source>
</evidence>
<comment type="caution">
    <text evidence="2">The sequence shown here is derived from an EMBL/GenBank/DDBJ whole genome shotgun (WGS) entry which is preliminary data.</text>
</comment>
<dbReference type="InterPro" id="IPR024775">
    <property type="entry name" value="DinB-like"/>
</dbReference>
<feature type="domain" description="DinB-like" evidence="1">
    <location>
        <begin position="5"/>
        <end position="151"/>
    </location>
</feature>
<dbReference type="RefSeq" id="WP_307258077.1">
    <property type="nucleotide sequence ID" value="NZ_JAUSUC010000035.1"/>
</dbReference>
<keyword evidence="3" id="KW-1185">Reference proteome</keyword>
<reference evidence="2" key="1">
    <citation type="submission" date="2023-07" db="EMBL/GenBank/DDBJ databases">
        <title>Genomic Encyclopedia of Type Strains, Phase IV (KMG-IV): sequencing the most valuable type-strain genomes for metagenomic binning, comparative biology and taxonomic classification.</title>
        <authorList>
            <person name="Goeker M."/>
        </authorList>
    </citation>
    <scope>NUCLEOTIDE SEQUENCE</scope>
    <source>
        <strain evidence="2">DSM 23947</strain>
    </source>
</reference>
<evidence type="ECO:0000259" key="1">
    <source>
        <dbReference type="Pfam" id="PF12867"/>
    </source>
</evidence>
<dbReference type="Proteomes" id="UP001237207">
    <property type="component" value="Unassembled WGS sequence"/>
</dbReference>
<organism evidence="2 3">
    <name type="scientific">Oikeobacillus pervagus</name>
    <dbReference type="NCBI Taxonomy" id="1325931"/>
    <lineage>
        <taxon>Bacteria</taxon>
        <taxon>Bacillati</taxon>
        <taxon>Bacillota</taxon>
        <taxon>Bacilli</taxon>
        <taxon>Bacillales</taxon>
        <taxon>Bacillaceae</taxon>
        <taxon>Oikeobacillus</taxon>
    </lineage>
</organism>
<dbReference type="AlphaFoldDB" id="A0AAJ1T7N7"/>
<dbReference type="InterPro" id="IPR034660">
    <property type="entry name" value="DinB/YfiT-like"/>
</dbReference>
<dbReference type="SUPFAM" id="SSF109854">
    <property type="entry name" value="DinB/YfiT-like putative metalloenzymes"/>
    <property type="match status" value="1"/>
</dbReference>